<evidence type="ECO:0000259" key="9">
    <source>
        <dbReference type="PROSITE" id="PS50203"/>
    </source>
</evidence>
<dbReference type="Proteomes" id="UP001178507">
    <property type="component" value="Unassembled WGS sequence"/>
</dbReference>
<dbReference type="Gene3D" id="1.10.238.10">
    <property type="entry name" value="EF-hand"/>
    <property type="match status" value="1"/>
</dbReference>
<keyword evidence="6" id="KW-0106">Calcium</keyword>
<keyword evidence="2 8" id="KW-0645">Protease</keyword>
<dbReference type="InterPro" id="IPR018247">
    <property type="entry name" value="EF_Hand_1_Ca_BS"/>
</dbReference>
<evidence type="ECO:0000256" key="4">
    <source>
        <dbReference type="ARBA" id="ARBA00022801"/>
    </source>
</evidence>
<feature type="domain" description="Calpain catalytic" evidence="9">
    <location>
        <begin position="288"/>
        <end position="697"/>
    </location>
</feature>
<feature type="active site" evidence="7 8">
    <location>
        <position position="629"/>
    </location>
</feature>
<dbReference type="EMBL" id="CAUJNA010003588">
    <property type="protein sequence ID" value="CAJ1405506.1"/>
    <property type="molecule type" value="Genomic_DNA"/>
</dbReference>
<keyword evidence="5 8" id="KW-0788">Thiol protease</keyword>
<dbReference type="SUPFAM" id="SSF54001">
    <property type="entry name" value="Cysteine proteinases"/>
    <property type="match status" value="1"/>
</dbReference>
<keyword evidence="12" id="KW-1185">Reference proteome</keyword>
<dbReference type="InterPro" id="IPR002048">
    <property type="entry name" value="EF_hand_dom"/>
</dbReference>
<dbReference type="InterPro" id="IPR038765">
    <property type="entry name" value="Papain-like_cys_pep_sf"/>
</dbReference>
<dbReference type="Gene3D" id="3.90.70.10">
    <property type="entry name" value="Cysteine proteinases"/>
    <property type="match status" value="1"/>
</dbReference>
<dbReference type="PROSITE" id="PS50203">
    <property type="entry name" value="CALPAIN_CAT"/>
    <property type="match status" value="1"/>
</dbReference>
<dbReference type="Pfam" id="PF00648">
    <property type="entry name" value="Peptidase_C2"/>
    <property type="match status" value="2"/>
</dbReference>
<evidence type="ECO:0000256" key="3">
    <source>
        <dbReference type="ARBA" id="ARBA00022737"/>
    </source>
</evidence>
<feature type="active site" evidence="8">
    <location>
        <position position="356"/>
    </location>
</feature>
<dbReference type="FunFam" id="1.10.238.10:FF:000003">
    <property type="entry name" value="Calmodulin A"/>
    <property type="match status" value="1"/>
</dbReference>
<dbReference type="InterPro" id="IPR001300">
    <property type="entry name" value="Peptidase_C2_calpain_cat"/>
</dbReference>
<evidence type="ECO:0000259" key="10">
    <source>
        <dbReference type="PROSITE" id="PS50222"/>
    </source>
</evidence>
<feature type="domain" description="EF-hand" evidence="10">
    <location>
        <begin position="1"/>
        <end position="35"/>
    </location>
</feature>
<dbReference type="InterPro" id="IPR022684">
    <property type="entry name" value="Calpain_cysteine_protease"/>
</dbReference>
<protein>
    <recommendedName>
        <fullName evidence="13">Calmodulin</fullName>
    </recommendedName>
</protein>
<keyword evidence="3" id="KW-0677">Repeat</keyword>
<dbReference type="SUPFAM" id="SSF47473">
    <property type="entry name" value="EF-hand"/>
    <property type="match status" value="1"/>
</dbReference>
<evidence type="ECO:0008006" key="13">
    <source>
        <dbReference type="Google" id="ProtNLM"/>
    </source>
</evidence>
<evidence type="ECO:0000313" key="12">
    <source>
        <dbReference type="Proteomes" id="UP001178507"/>
    </source>
</evidence>
<dbReference type="PANTHER" id="PTHR10183">
    <property type="entry name" value="CALPAIN"/>
    <property type="match status" value="1"/>
</dbReference>
<keyword evidence="4 8" id="KW-0378">Hydrolase</keyword>
<dbReference type="CDD" id="cd00051">
    <property type="entry name" value="EFh"/>
    <property type="match status" value="1"/>
</dbReference>
<gene>
    <name evidence="11" type="ORF">EVOR1521_LOCUS27694</name>
</gene>
<comment type="caution">
    <text evidence="11">The sequence shown here is derived from an EMBL/GenBank/DDBJ whole genome shotgun (WGS) entry which is preliminary data.</text>
</comment>
<feature type="active site" evidence="7 8">
    <location>
        <position position="609"/>
    </location>
</feature>
<dbReference type="PROSITE" id="PS50222">
    <property type="entry name" value="EF_HAND_2"/>
    <property type="match status" value="1"/>
</dbReference>
<name>A0AA36JH20_9DINO</name>
<reference evidence="11" key="1">
    <citation type="submission" date="2023-08" db="EMBL/GenBank/DDBJ databases">
        <authorList>
            <person name="Chen Y."/>
            <person name="Shah S."/>
            <person name="Dougan E. K."/>
            <person name="Thang M."/>
            <person name="Chan C."/>
        </authorList>
    </citation>
    <scope>NUCLEOTIDE SEQUENCE</scope>
</reference>
<dbReference type="SMART" id="SM00230">
    <property type="entry name" value="CysPc"/>
    <property type="match status" value="1"/>
</dbReference>
<dbReference type="AlphaFoldDB" id="A0AA36JH20"/>
<evidence type="ECO:0000256" key="1">
    <source>
        <dbReference type="ARBA" id="ARBA00007623"/>
    </source>
</evidence>
<sequence length="711" mass="80766">MASEVLEAFKRFDADGSGSISREELSEVLKSLDETLDEQVDNLLVLADASGDGELQVEEFVRWIFADDQQLAMSGVHDITLTISGCSFKKLNGDYVQQVGESHCQRPLYYCASNQQLLFYCSKWSQWSIFHKISGYSSARLKTKKSAHRGEGVTWDLYRKAKKGFVEEPEMTCTLRTSSETLSAPPAEFIQILDVEEFVGVFKKQEEMKDGRPVYYNSVCNVRIEYDQEKQKWALWPCNTDGVKKEKTTPIVSAETAGFSPDRATWRFLDHPIRFASIEPKAVTDQGGWKDPDFPHDISSIGEKMKDDQYITKGLGANFDEGCEWIRAINLTPDEEPLLFGEGPLVASGQGNVGDCGLIAAIACVSEFDGFVKNNIFMTKEISPDGKYTIRLFDYRDRKWKEIEIDDYLPCMVHRGLEGFEEGFLVTARPFFCDISPGDGIWGALLEKAFAKMHGAWANLDRFNPNLAFICFTGEFESCFYFVPSGKAAEQPTWRILKGGVKVAESSGRLAEGAQVQELERKRSWIRFKKIEGDGPDEGWFSYYVRGHRVATRTTKRQRHQDTDGRPEIEDDFWATLLENDRANYMMIAGGVSKTNKNTQLYDNLTVTHAYSLLHCVEVEGVKLVQLRNPKGHAEWQGPWSDESSEWKQNPGISKALRVKVPNSKHRFPRATDDGCFWMEFEDFEWNFDFVSSCRVSMPSKHAGFQLGEME</sequence>
<comment type="similarity">
    <text evidence="1">Belongs to the peptidase C2 family.</text>
</comment>
<evidence type="ECO:0000256" key="8">
    <source>
        <dbReference type="PROSITE-ProRule" id="PRU00239"/>
    </source>
</evidence>
<dbReference type="GO" id="GO:0004198">
    <property type="term" value="F:calcium-dependent cysteine-type endopeptidase activity"/>
    <property type="evidence" value="ECO:0007669"/>
    <property type="project" value="InterPro"/>
</dbReference>
<dbReference type="GO" id="GO:0006508">
    <property type="term" value="P:proteolysis"/>
    <property type="evidence" value="ECO:0007669"/>
    <property type="project" value="UniProtKB-KW"/>
</dbReference>
<organism evidence="11 12">
    <name type="scientific">Effrenium voratum</name>
    <dbReference type="NCBI Taxonomy" id="2562239"/>
    <lineage>
        <taxon>Eukaryota</taxon>
        <taxon>Sar</taxon>
        <taxon>Alveolata</taxon>
        <taxon>Dinophyceae</taxon>
        <taxon>Suessiales</taxon>
        <taxon>Symbiodiniaceae</taxon>
        <taxon>Effrenium</taxon>
    </lineage>
</organism>
<dbReference type="SMART" id="SM00054">
    <property type="entry name" value="EFh"/>
    <property type="match status" value="2"/>
</dbReference>
<evidence type="ECO:0000313" key="11">
    <source>
        <dbReference type="EMBL" id="CAJ1405506.1"/>
    </source>
</evidence>
<dbReference type="GO" id="GO:0005509">
    <property type="term" value="F:calcium ion binding"/>
    <property type="evidence" value="ECO:0007669"/>
    <property type="project" value="InterPro"/>
</dbReference>
<dbReference type="PROSITE" id="PS00018">
    <property type="entry name" value="EF_HAND_1"/>
    <property type="match status" value="2"/>
</dbReference>
<proteinExistence type="inferred from homology"/>
<evidence type="ECO:0000256" key="7">
    <source>
        <dbReference type="PIRSR" id="PIRSR622684-1"/>
    </source>
</evidence>
<evidence type="ECO:0000256" key="5">
    <source>
        <dbReference type="ARBA" id="ARBA00022807"/>
    </source>
</evidence>
<dbReference type="InterPro" id="IPR011992">
    <property type="entry name" value="EF-hand-dom_pair"/>
</dbReference>
<evidence type="ECO:0000256" key="6">
    <source>
        <dbReference type="ARBA" id="ARBA00022837"/>
    </source>
</evidence>
<dbReference type="Pfam" id="PF13499">
    <property type="entry name" value="EF-hand_7"/>
    <property type="match status" value="1"/>
</dbReference>
<dbReference type="PANTHER" id="PTHR10183:SF379">
    <property type="entry name" value="CALPAIN-5"/>
    <property type="match status" value="1"/>
</dbReference>
<evidence type="ECO:0000256" key="2">
    <source>
        <dbReference type="ARBA" id="ARBA00022670"/>
    </source>
</evidence>
<accession>A0AA36JH20</accession>